<accession>A0AAN9HQT9</accession>
<keyword evidence="2" id="KW-1185">Reference proteome</keyword>
<name>A0AAN9HQT9_CROPI</name>
<dbReference type="Proteomes" id="UP001372338">
    <property type="component" value="Unassembled WGS sequence"/>
</dbReference>
<evidence type="ECO:0000313" key="1">
    <source>
        <dbReference type="EMBL" id="KAK7244727.1"/>
    </source>
</evidence>
<dbReference type="InterPro" id="IPR032675">
    <property type="entry name" value="LRR_dom_sf"/>
</dbReference>
<dbReference type="EMBL" id="JAYWIO010000008">
    <property type="protein sequence ID" value="KAK7244727.1"/>
    <property type="molecule type" value="Genomic_DNA"/>
</dbReference>
<protein>
    <submittedName>
        <fullName evidence="1">Uncharacterized protein</fullName>
    </submittedName>
</protein>
<evidence type="ECO:0000313" key="2">
    <source>
        <dbReference type="Proteomes" id="UP001372338"/>
    </source>
</evidence>
<dbReference type="AlphaFoldDB" id="A0AAN9HQT9"/>
<gene>
    <name evidence="1" type="ORF">RIF29_39553</name>
</gene>
<dbReference type="Gene3D" id="3.80.10.10">
    <property type="entry name" value="Ribonuclease Inhibitor"/>
    <property type="match status" value="1"/>
</dbReference>
<proteinExistence type="predicted"/>
<reference evidence="1 2" key="1">
    <citation type="submission" date="2024-01" db="EMBL/GenBank/DDBJ databases">
        <title>The genomes of 5 underutilized Papilionoideae crops provide insights into root nodulation and disease resistanc.</title>
        <authorList>
            <person name="Yuan L."/>
        </authorList>
    </citation>
    <scope>NUCLEOTIDE SEQUENCE [LARGE SCALE GENOMIC DNA]</scope>
    <source>
        <strain evidence="1">ZHUSHIDOU_FW_LH</strain>
        <tissue evidence="1">Leaf</tissue>
    </source>
</reference>
<organism evidence="1 2">
    <name type="scientific">Crotalaria pallida</name>
    <name type="common">Smooth rattlebox</name>
    <name type="synonym">Crotalaria striata</name>
    <dbReference type="NCBI Taxonomy" id="3830"/>
    <lineage>
        <taxon>Eukaryota</taxon>
        <taxon>Viridiplantae</taxon>
        <taxon>Streptophyta</taxon>
        <taxon>Embryophyta</taxon>
        <taxon>Tracheophyta</taxon>
        <taxon>Spermatophyta</taxon>
        <taxon>Magnoliopsida</taxon>
        <taxon>eudicotyledons</taxon>
        <taxon>Gunneridae</taxon>
        <taxon>Pentapetalae</taxon>
        <taxon>rosids</taxon>
        <taxon>fabids</taxon>
        <taxon>Fabales</taxon>
        <taxon>Fabaceae</taxon>
        <taxon>Papilionoideae</taxon>
        <taxon>50 kb inversion clade</taxon>
        <taxon>genistoids sensu lato</taxon>
        <taxon>core genistoids</taxon>
        <taxon>Crotalarieae</taxon>
        <taxon>Crotalaria</taxon>
    </lineage>
</organism>
<dbReference type="SUPFAM" id="SSF52058">
    <property type="entry name" value="L domain-like"/>
    <property type="match status" value="1"/>
</dbReference>
<sequence length="115" mass="12650">MWIFSEMDLATAGARKRHTCCVLDIVVVLSNGLTGRLPPELGNLRYLQELRLDRNRLQGSVPAGSSSIFDSNMHEILLEDKGVMEKEQNPVYGSTSLVASEEVTTKLNGSVCELV</sequence>
<comment type="caution">
    <text evidence="1">The sequence shown here is derived from an EMBL/GenBank/DDBJ whole genome shotgun (WGS) entry which is preliminary data.</text>
</comment>